<dbReference type="InterPro" id="IPR057158">
    <property type="entry name" value="DUF7836"/>
</dbReference>
<sequence length="60" mass="6643">MNAAWIPLECTNCEETWEATPDSLPGPDAEFDCPYCGTRSSVKSFVKTREGLEILEAFEG</sequence>
<dbReference type="RefSeq" id="WP_256028372.1">
    <property type="nucleotide sequence ID" value="NZ_JAHLKM010000002.1"/>
</dbReference>
<name>A0A9R1CR15_9EURY</name>
<dbReference type="Proteomes" id="UP001139494">
    <property type="component" value="Unassembled WGS sequence"/>
</dbReference>
<feature type="domain" description="DUF7836" evidence="1">
    <location>
        <begin position="1"/>
        <end position="59"/>
    </location>
</feature>
<keyword evidence="3" id="KW-1185">Reference proteome</keyword>
<gene>
    <name evidence="2" type="ORF">KM295_02890</name>
</gene>
<dbReference type="Pfam" id="PF25206">
    <property type="entry name" value="DUF7836"/>
    <property type="match status" value="1"/>
</dbReference>
<dbReference type="EMBL" id="JAHLKM010000002">
    <property type="protein sequence ID" value="MCQ4332447.1"/>
    <property type="molecule type" value="Genomic_DNA"/>
</dbReference>
<comment type="caution">
    <text evidence="2">The sequence shown here is derived from an EMBL/GenBank/DDBJ whole genome shotgun (WGS) entry which is preliminary data.</text>
</comment>
<evidence type="ECO:0000259" key="1">
    <source>
        <dbReference type="Pfam" id="PF25206"/>
    </source>
</evidence>
<proteinExistence type="predicted"/>
<reference evidence="2" key="1">
    <citation type="journal article" date="2023" name="Front. Microbiol.">
        <title>Genomic-based phylogenetic and metabolic analyses of the genus Natronomonas, and description of Natronomonas aquatica sp. nov.</title>
        <authorList>
            <person name="Garcia-Roldan A."/>
            <person name="Duran-Viseras A."/>
            <person name="de la Haba R.R."/>
            <person name="Corral P."/>
            <person name="Sanchez-Porro C."/>
            <person name="Ventosa A."/>
        </authorList>
    </citation>
    <scope>NUCLEOTIDE SEQUENCE</scope>
    <source>
        <strain evidence="2">F2-12</strain>
    </source>
</reference>
<dbReference type="Gene3D" id="2.20.28.30">
    <property type="entry name" value="RNA polymerase ii, chain L"/>
    <property type="match status" value="1"/>
</dbReference>
<evidence type="ECO:0000313" key="3">
    <source>
        <dbReference type="Proteomes" id="UP001139494"/>
    </source>
</evidence>
<evidence type="ECO:0000313" key="2">
    <source>
        <dbReference type="EMBL" id="MCQ4332447.1"/>
    </source>
</evidence>
<protein>
    <recommendedName>
        <fullName evidence="1">DUF7836 domain-containing protein</fullName>
    </recommendedName>
</protein>
<organism evidence="2 3">
    <name type="scientific">Natronomonas aquatica</name>
    <dbReference type="NCBI Taxonomy" id="2841590"/>
    <lineage>
        <taxon>Archaea</taxon>
        <taxon>Methanobacteriati</taxon>
        <taxon>Methanobacteriota</taxon>
        <taxon>Stenosarchaea group</taxon>
        <taxon>Halobacteria</taxon>
        <taxon>Halobacteriales</taxon>
        <taxon>Natronomonadaceae</taxon>
        <taxon>Natronomonas</taxon>
    </lineage>
</organism>
<dbReference type="AlphaFoldDB" id="A0A9R1CR15"/>
<accession>A0A9R1CR15</accession>